<evidence type="ECO:0000313" key="6">
    <source>
        <dbReference type="Proteomes" id="UP000053048"/>
    </source>
</evidence>
<evidence type="ECO:0000313" key="5">
    <source>
        <dbReference type="EMBL" id="KTB58645.1"/>
    </source>
</evidence>
<dbReference type="Pfam" id="PF00258">
    <property type="entry name" value="Flavodoxin_1"/>
    <property type="match status" value="1"/>
</dbReference>
<evidence type="ECO:0000256" key="2">
    <source>
        <dbReference type="ARBA" id="ARBA00022630"/>
    </source>
</evidence>
<dbReference type="PANTHER" id="PTHR19384">
    <property type="entry name" value="NITRIC OXIDE SYNTHASE-RELATED"/>
    <property type="match status" value="1"/>
</dbReference>
<dbReference type="AlphaFoldDB" id="A0A0W0HCW9"/>
<gene>
    <name evidence="5" type="ORF">AO067_22100</name>
</gene>
<feature type="domain" description="Flavodoxin-like" evidence="4">
    <location>
        <begin position="3"/>
        <end position="146"/>
    </location>
</feature>
<keyword evidence="3" id="KW-0288">FMN</keyword>
<dbReference type="InterPro" id="IPR008254">
    <property type="entry name" value="Flavodoxin/NO_synth"/>
</dbReference>
<dbReference type="GO" id="GO:0016655">
    <property type="term" value="F:oxidoreductase activity, acting on NAD(P)H, quinone or similar compound as acceptor"/>
    <property type="evidence" value="ECO:0007669"/>
    <property type="project" value="UniProtKB-ARBA"/>
</dbReference>
<proteinExistence type="predicted"/>
<comment type="caution">
    <text evidence="5">The sequence shown here is derived from an EMBL/GenBank/DDBJ whole genome shotgun (WGS) entry which is preliminary data.</text>
</comment>
<dbReference type="Gene3D" id="3.40.50.360">
    <property type="match status" value="1"/>
</dbReference>
<evidence type="ECO:0000259" key="4">
    <source>
        <dbReference type="PROSITE" id="PS50902"/>
    </source>
</evidence>
<dbReference type="InterPro" id="IPR029039">
    <property type="entry name" value="Flavoprotein-like_sf"/>
</dbReference>
<evidence type="ECO:0000256" key="3">
    <source>
        <dbReference type="ARBA" id="ARBA00022643"/>
    </source>
</evidence>
<dbReference type="GO" id="GO:0050660">
    <property type="term" value="F:flavin adenine dinucleotide binding"/>
    <property type="evidence" value="ECO:0007669"/>
    <property type="project" value="TreeGrafter"/>
</dbReference>
<keyword evidence="6" id="KW-1185">Reference proteome</keyword>
<evidence type="ECO:0000256" key="1">
    <source>
        <dbReference type="ARBA" id="ARBA00001917"/>
    </source>
</evidence>
<dbReference type="NCBIfam" id="NF004343">
    <property type="entry name" value="PRK05723.1"/>
    <property type="match status" value="1"/>
</dbReference>
<protein>
    <submittedName>
        <fullName evidence="5">Flavodoxin</fullName>
    </submittedName>
</protein>
<dbReference type="GO" id="GO:0005829">
    <property type="term" value="C:cytosol"/>
    <property type="evidence" value="ECO:0007669"/>
    <property type="project" value="TreeGrafter"/>
</dbReference>
<dbReference type="EMBL" id="LKEJ01000153">
    <property type="protein sequence ID" value="KTB58645.1"/>
    <property type="molecule type" value="Genomic_DNA"/>
</dbReference>
<dbReference type="PANTHER" id="PTHR19384:SF128">
    <property type="entry name" value="NADPH OXIDOREDUCTASE A"/>
    <property type="match status" value="1"/>
</dbReference>
<accession>A0A0W0HCW9</accession>
<comment type="cofactor">
    <cofactor evidence="1">
        <name>FMN</name>
        <dbReference type="ChEBI" id="CHEBI:58210"/>
    </cofactor>
</comment>
<reference evidence="5 6" key="1">
    <citation type="submission" date="2015-09" db="EMBL/GenBank/DDBJ databases">
        <title>Genome sequence of ICMP 13104.</title>
        <authorList>
            <person name="Visnovsky S."/>
            <person name="Lu A."/>
            <person name="Panda P."/>
            <person name="Pitman A."/>
        </authorList>
    </citation>
    <scope>NUCLEOTIDE SEQUENCE [LARGE SCALE GENOMIC DNA]</scope>
    <source>
        <strain evidence="5 6">ICMP 13104</strain>
    </source>
</reference>
<dbReference type="SUPFAM" id="SSF52218">
    <property type="entry name" value="Flavoproteins"/>
    <property type="match status" value="1"/>
</dbReference>
<dbReference type="Proteomes" id="UP000053048">
    <property type="component" value="Unassembled WGS sequence"/>
</dbReference>
<keyword evidence="2" id="KW-0285">Flavoprotein</keyword>
<organism evidence="5 6">
    <name type="scientific">Pseudomonas viridiflava ICMP 13104</name>
    <dbReference type="NCBI Taxonomy" id="1198305"/>
    <lineage>
        <taxon>Bacteria</taxon>
        <taxon>Pseudomonadati</taxon>
        <taxon>Pseudomonadota</taxon>
        <taxon>Gammaproteobacteria</taxon>
        <taxon>Pseudomonadales</taxon>
        <taxon>Pseudomonadaceae</taxon>
        <taxon>Pseudomonas</taxon>
    </lineage>
</organism>
<name>A0A0W0HCW9_PSEVI</name>
<dbReference type="GO" id="GO:0010181">
    <property type="term" value="F:FMN binding"/>
    <property type="evidence" value="ECO:0007669"/>
    <property type="project" value="InterPro"/>
</dbReference>
<dbReference type="PROSITE" id="PS50902">
    <property type="entry name" value="FLAVODOXIN_LIKE"/>
    <property type="match status" value="1"/>
</dbReference>
<sequence length="150" mass="15714">MKVAIVCGTVYGSAEEVARHAATLLRAAGHETLVNSRLTLPELLAFEPEALLAVTSTTGMGELPDNLVPLYSQLRDALPAALRGLPGGVIALGDASYGDTFCAGGELMRELFAELGIAETQDMLRLDGSESVTPETDAEPWLAAFIAQLG</sequence>